<sequence length="142" mass="14948">MHASPPLFYLIFSCFTLAAYAGMYEPTKRQTNITELLSPQCQTLCAALNNLSSCTSEEQSSLIHCVQCELDAAGQSNITAALQSDYSAYLQSCAAALLSTTLPVPTSTTPPGAKNTAGVDAAVSIITWAPALVISMLLVNNL</sequence>
<dbReference type="AlphaFoldDB" id="A0A1C7ME96"/>
<evidence type="ECO:0000313" key="2">
    <source>
        <dbReference type="EMBL" id="OBZ73314.1"/>
    </source>
</evidence>
<accession>A0A1C7ME96</accession>
<reference evidence="2 3" key="1">
    <citation type="submission" date="2016-03" db="EMBL/GenBank/DDBJ databases">
        <title>Whole genome sequencing of Grifola frondosa 9006-11.</title>
        <authorList>
            <person name="Min B."/>
            <person name="Park H."/>
            <person name="Kim J.-G."/>
            <person name="Cho H."/>
            <person name="Oh Y.-L."/>
            <person name="Kong W.-S."/>
            <person name="Choi I.-G."/>
        </authorList>
    </citation>
    <scope>NUCLEOTIDE SEQUENCE [LARGE SCALE GENOMIC DNA]</scope>
    <source>
        <strain evidence="2 3">9006-11</strain>
    </source>
</reference>
<keyword evidence="1" id="KW-0732">Signal</keyword>
<dbReference type="Proteomes" id="UP000092993">
    <property type="component" value="Unassembled WGS sequence"/>
</dbReference>
<keyword evidence="3" id="KW-1185">Reference proteome</keyword>
<evidence type="ECO:0000256" key="1">
    <source>
        <dbReference type="SAM" id="SignalP"/>
    </source>
</evidence>
<dbReference type="EMBL" id="LUGG01000007">
    <property type="protein sequence ID" value="OBZ73314.1"/>
    <property type="molecule type" value="Genomic_DNA"/>
</dbReference>
<evidence type="ECO:0000313" key="3">
    <source>
        <dbReference type="Proteomes" id="UP000092993"/>
    </source>
</evidence>
<protein>
    <submittedName>
        <fullName evidence="2">Uncharacterized protein</fullName>
    </submittedName>
</protein>
<organism evidence="2 3">
    <name type="scientific">Grifola frondosa</name>
    <name type="common">Maitake</name>
    <name type="synonym">Polyporus frondosus</name>
    <dbReference type="NCBI Taxonomy" id="5627"/>
    <lineage>
        <taxon>Eukaryota</taxon>
        <taxon>Fungi</taxon>
        <taxon>Dikarya</taxon>
        <taxon>Basidiomycota</taxon>
        <taxon>Agaricomycotina</taxon>
        <taxon>Agaricomycetes</taxon>
        <taxon>Polyporales</taxon>
        <taxon>Grifolaceae</taxon>
        <taxon>Grifola</taxon>
    </lineage>
</organism>
<gene>
    <name evidence="2" type="ORF">A0H81_06767</name>
</gene>
<proteinExistence type="predicted"/>
<comment type="caution">
    <text evidence="2">The sequence shown here is derived from an EMBL/GenBank/DDBJ whole genome shotgun (WGS) entry which is preliminary data.</text>
</comment>
<feature type="chain" id="PRO_5008889089" evidence="1">
    <location>
        <begin position="22"/>
        <end position="142"/>
    </location>
</feature>
<feature type="signal peptide" evidence="1">
    <location>
        <begin position="1"/>
        <end position="21"/>
    </location>
</feature>
<name>A0A1C7ME96_GRIFR</name>